<dbReference type="AlphaFoldDB" id="A0A4Q1RHB0"/>
<feature type="domain" description="Restriction endonuclease type IV Mrr" evidence="2">
    <location>
        <begin position="1"/>
        <end position="100"/>
    </location>
</feature>
<evidence type="ECO:0000313" key="3">
    <source>
        <dbReference type="EMBL" id="RXS75060.1"/>
    </source>
</evidence>
<keyword evidence="3" id="KW-0255">Endonuclease</keyword>
<keyword evidence="3" id="KW-0378">Hydrolase</keyword>
<keyword evidence="3" id="KW-0540">Nuclease</keyword>
<reference evidence="3 4" key="1">
    <citation type="submission" date="2019-01" db="EMBL/GenBank/DDBJ databases">
        <title>Blautia sp. nov. KGMB01111 isolated human feces.</title>
        <authorList>
            <person name="Park J.-E."/>
            <person name="Kim J.-S."/>
            <person name="Park S.-H."/>
        </authorList>
    </citation>
    <scope>NUCLEOTIDE SEQUENCE [LARGE SCALE GENOMIC DNA]</scope>
    <source>
        <strain evidence="3 4">KGMB01111</strain>
    </source>
</reference>
<gene>
    <name evidence="3" type="ORF">ETP43_07405</name>
</gene>
<dbReference type="RefSeq" id="WP_129257566.1">
    <property type="nucleotide sequence ID" value="NZ_SDKC01000001.1"/>
</dbReference>
<organism evidence="3 4">
    <name type="scientific">Blautia faecicola</name>
    <dbReference type="NCBI Taxonomy" id="2509240"/>
    <lineage>
        <taxon>Bacteria</taxon>
        <taxon>Bacillati</taxon>
        <taxon>Bacillota</taxon>
        <taxon>Clostridia</taxon>
        <taxon>Lachnospirales</taxon>
        <taxon>Lachnospiraceae</taxon>
        <taxon>Blautia</taxon>
    </lineage>
</organism>
<dbReference type="SUPFAM" id="SSF52980">
    <property type="entry name" value="Restriction endonuclease-like"/>
    <property type="match status" value="1"/>
</dbReference>
<feature type="transmembrane region" description="Helical" evidence="1">
    <location>
        <begin position="200"/>
        <end position="218"/>
    </location>
</feature>
<name>A0A4Q1RHB0_9FIRM</name>
<dbReference type="InterPro" id="IPR011856">
    <property type="entry name" value="tRNA_endonuc-like_dom_sf"/>
</dbReference>
<dbReference type="Pfam" id="PF04471">
    <property type="entry name" value="Mrr_cat"/>
    <property type="match status" value="1"/>
</dbReference>
<dbReference type="PANTHER" id="PTHR30015">
    <property type="entry name" value="MRR RESTRICTION SYSTEM PROTEIN"/>
    <property type="match status" value="1"/>
</dbReference>
<feature type="transmembrane region" description="Helical" evidence="1">
    <location>
        <begin position="176"/>
        <end position="194"/>
    </location>
</feature>
<comment type="caution">
    <text evidence="3">The sequence shown here is derived from an EMBL/GenBank/DDBJ whole genome shotgun (WGS) entry which is preliminary data.</text>
</comment>
<keyword evidence="1" id="KW-1133">Transmembrane helix</keyword>
<dbReference type="GO" id="GO:0009307">
    <property type="term" value="P:DNA restriction-modification system"/>
    <property type="evidence" value="ECO:0007669"/>
    <property type="project" value="InterPro"/>
</dbReference>
<dbReference type="GO" id="GO:0003677">
    <property type="term" value="F:DNA binding"/>
    <property type="evidence" value="ECO:0007669"/>
    <property type="project" value="InterPro"/>
</dbReference>
<sequence>MDGYQFEYQCAEILKRNGFSRVQVTQSSGDQGVDIIAHKHRKKYGIQCKYYSYPVGNKAVQEAYAGANFYDCDRAMVMTNLTFTRAATELAEKLGVELWDHCPTTRYYSLLFKLMSLMNIVFFLYGILLLFLMQNKNMFPIQLPGDFLIGALLVAASVFGFLGWRFVLCNLAAGGIYLYLSLHTVLLPAITNAAYSDIQLVVLVPTVIYVLHACWLVGHKRH</sequence>
<dbReference type="GO" id="GO:0015666">
    <property type="term" value="F:restriction endodeoxyribonuclease activity"/>
    <property type="evidence" value="ECO:0007669"/>
    <property type="project" value="TreeGrafter"/>
</dbReference>
<dbReference type="InterPro" id="IPR007560">
    <property type="entry name" value="Restrct_endonuc_IV_Mrr"/>
</dbReference>
<dbReference type="Gene3D" id="3.40.1350.10">
    <property type="match status" value="1"/>
</dbReference>
<dbReference type="Proteomes" id="UP000290106">
    <property type="component" value="Unassembled WGS sequence"/>
</dbReference>
<feature type="transmembrane region" description="Helical" evidence="1">
    <location>
        <begin position="145"/>
        <end position="164"/>
    </location>
</feature>
<dbReference type="InterPro" id="IPR011335">
    <property type="entry name" value="Restrct_endonuc-II-like"/>
</dbReference>
<dbReference type="PANTHER" id="PTHR30015:SF6">
    <property type="entry name" value="SLL1429 PROTEIN"/>
    <property type="match status" value="1"/>
</dbReference>
<feature type="transmembrane region" description="Helical" evidence="1">
    <location>
        <begin position="114"/>
        <end position="133"/>
    </location>
</feature>
<dbReference type="InterPro" id="IPR052906">
    <property type="entry name" value="Type_IV_Methyl-Rstrct_Enzyme"/>
</dbReference>
<evidence type="ECO:0000259" key="2">
    <source>
        <dbReference type="Pfam" id="PF04471"/>
    </source>
</evidence>
<dbReference type="EMBL" id="SDKC01000001">
    <property type="protein sequence ID" value="RXS75060.1"/>
    <property type="molecule type" value="Genomic_DNA"/>
</dbReference>
<protein>
    <submittedName>
        <fullName evidence="3">Restriction endonuclease</fullName>
    </submittedName>
</protein>
<proteinExistence type="predicted"/>
<accession>A0A4Q1RHB0</accession>
<dbReference type="OrthoDB" id="9797274at2"/>
<evidence type="ECO:0000313" key="4">
    <source>
        <dbReference type="Proteomes" id="UP000290106"/>
    </source>
</evidence>
<keyword evidence="1" id="KW-0812">Transmembrane</keyword>
<evidence type="ECO:0000256" key="1">
    <source>
        <dbReference type="SAM" id="Phobius"/>
    </source>
</evidence>
<keyword evidence="4" id="KW-1185">Reference proteome</keyword>
<keyword evidence="1" id="KW-0472">Membrane</keyword>